<comment type="caution">
    <text evidence="1">The sequence shown here is derived from an EMBL/GenBank/DDBJ whole genome shotgun (WGS) entry which is preliminary data.</text>
</comment>
<sequence>MWKTLNRKYVKVLSLFTKSGQQEEDFFGYCGGSIDVYYLRECLHLKPDLTQFVEGGLLEADEFDSLKHTAENQRIQQSTPSKKLKC</sequence>
<reference evidence="2" key="1">
    <citation type="submission" date="2017-03" db="EMBL/GenBank/DDBJ databases">
        <title>Phytopthora megakarya and P. palmivora, two closely related causual agents of cacao black pod achieved similar genome size and gene model numbers by different mechanisms.</title>
        <authorList>
            <person name="Ali S."/>
            <person name="Shao J."/>
            <person name="Larry D.J."/>
            <person name="Kronmiller B."/>
            <person name="Shen D."/>
            <person name="Strem M.D."/>
            <person name="Melnick R.L."/>
            <person name="Guiltinan M.J."/>
            <person name="Tyler B.M."/>
            <person name="Meinhardt L.W."/>
            <person name="Bailey B.A."/>
        </authorList>
    </citation>
    <scope>NUCLEOTIDE SEQUENCE [LARGE SCALE GENOMIC DNA]</scope>
    <source>
        <strain evidence="2">zdho120</strain>
    </source>
</reference>
<organism evidence="1 2">
    <name type="scientific">Phytophthora megakarya</name>
    <dbReference type="NCBI Taxonomy" id="4795"/>
    <lineage>
        <taxon>Eukaryota</taxon>
        <taxon>Sar</taxon>
        <taxon>Stramenopiles</taxon>
        <taxon>Oomycota</taxon>
        <taxon>Peronosporomycetes</taxon>
        <taxon>Peronosporales</taxon>
        <taxon>Peronosporaceae</taxon>
        <taxon>Phytophthora</taxon>
    </lineage>
</organism>
<evidence type="ECO:0000313" key="2">
    <source>
        <dbReference type="Proteomes" id="UP000198211"/>
    </source>
</evidence>
<proteinExistence type="predicted"/>
<evidence type="ECO:0000313" key="1">
    <source>
        <dbReference type="EMBL" id="OWY94527.1"/>
    </source>
</evidence>
<dbReference type="Proteomes" id="UP000198211">
    <property type="component" value="Unassembled WGS sequence"/>
</dbReference>
<accession>A0A225UMR6</accession>
<gene>
    <name evidence="1" type="ORF">PHMEG_00035710</name>
</gene>
<name>A0A225UMR6_9STRA</name>
<dbReference type="AlphaFoldDB" id="A0A225UMR6"/>
<protein>
    <submittedName>
        <fullName evidence="1">Uncharacterized protein</fullName>
    </submittedName>
</protein>
<dbReference type="OrthoDB" id="95446at2759"/>
<dbReference type="EMBL" id="NBNE01014224">
    <property type="protein sequence ID" value="OWY94527.1"/>
    <property type="molecule type" value="Genomic_DNA"/>
</dbReference>
<keyword evidence="2" id="KW-1185">Reference proteome</keyword>